<reference evidence="1 2" key="1">
    <citation type="journal article" date="2021" name="Hortic Res">
        <title>High-quality reference genome and annotation aids understanding of berry development for evergreen blueberry (Vaccinium darrowii).</title>
        <authorList>
            <person name="Yu J."/>
            <person name="Hulse-Kemp A.M."/>
            <person name="Babiker E."/>
            <person name="Staton M."/>
        </authorList>
    </citation>
    <scope>NUCLEOTIDE SEQUENCE [LARGE SCALE GENOMIC DNA]</scope>
    <source>
        <strain evidence="2">cv. NJ 8807/NJ 8810</strain>
        <tissue evidence="1">Young leaf</tissue>
    </source>
</reference>
<evidence type="ECO:0000313" key="1">
    <source>
        <dbReference type="EMBL" id="KAH7855936.1"/>
    </source>
</evidence>
<proteinExistence type="predicted"/>
<protein>
    <submittedName>
        <fullName evidence="1">Uncharacterized protein</fullName>
    </submittedName>
</protein>
<keyword evidence="2" id="KW-1185">Reference proteome</keyword>
<dbReference type="Proteomes" id="UP000828048">
    <property type="component" value="Chromosome 11"/>
</dbReference>
<gene>
    <name evidence="1" type="ORF">Vadar_030784</name>
</gene>
<dbReference type="EMBL" id="CM037161">
    <property type="protein sequence ID" value="KAH7855936.1"/>
    <property type="molecule type" value="Genomic_DNA"/>
</dbReference>
<name>A0ACB7YQL9_9ERIC</name>
<organism evidence="1 2">
    <name type="scientific">Vaccinium darrowii</name>
    <dbReference type="NCBI Taxonomy" id="229202"/>
    <lineage>
        <taxon>Eukaryota</taxon>
        <taxon>Viridiplantae</taxon>
        <taxon>Streptophyta</taxon>
        <taxon>Embryophyta</taxon>
        <taxon>Tracheophyta</taxon>
        <taxon>Spermatophyta</taxon>
        <taxon>Magnoliopsida</taxon>
        <taxon>eudicotyledons</taxon>
        <taxon>Gunneridae</taxon>
        <taxon>Pentapetalae</taxon>
        <taxon>asterids</taxon>
        <taxon>Ericales</taxon>
        <taxon>Ericaceae</taxon>
        <taxon>Vaccinioideae</taxon>
        <taxon>Vaccinieae</taxon>
        <taxon>Vaccinium</taxon>
    </lineage>
</organism>
<evidence type="ECO:0000313" key="2">
    <source>
        <dbReference type="Proteomes" id="UP000828048"/>
    </source>
</evidence>
<accession>A0ACB7YQL9</accession>
<comment type="caution">
    <text evidence="1">The sequence shown here is derived from an EMBL/GenBank/DDBJ whole genome shotgun (WGS) entry which is preliminary data.</text>
</comment>
<sequence length="599" mass="68309">MHHKQKEISLETLISRIRVEEARNRDAQLTQAIEIESIDSAVSHRVTDRFFLHQRKMSAVEVDSSATLMDSTDGSNDVSRPPSPPVESDVVEIEGVVTLLPGEVRLSKAKLRSAVWQHFDKVSVNGAEKAACMYCSKRLVGGSNSGTSHLSDHYDICPRRRVADLRQKVLTSNFLKGEGKKKLETYVFDQNYARRELACMIIMHEYPLSLVDHIGFRRFVQSLQPAFIMVSRNTIKSDILKIYDVEKAKTMKAIEKNQGRVAVTTDMWTASNQKRGYMVITSHFIDDSWNLQTRILRFVYVPCPHTAQVLCDALMDTFLDWNIDRKLSTITVDNCSTNDAMIPLLLEKFDPNSIEYKDAFSRLKHRDSQYKSLPTENDWALAIDICGRLKVFYSVTELFSGTKYPTANLFFAKVCEIKIALSEWVLCDNVVVQNMAWRMEEKYDKYWEDIHGILGVAAVLDPRYKLVLIDYYFTKIFGRDSKRKIEAVLKLCCDLLTEYEGRMSKGDGESSSKVVSSVEEDDLSDFDKFVSSRKKAKTSHAKSELDLYLEEEVLPRRPNFDILAWWQSSGEPTLATQDFGTINDDADDDCPSSVTSVDV</sequence>